<feature type="compositionally biased region" description="Low complexity" evidence="1">
    <location>
        <begin position="254"/>
        <end position="279"/>
    </location>
</feature>
<feature type="compositionally biased region" description="Basic and acidic residues" evidence="1">
    <location>
        <begin position="78"/>
        <end position="105"/>
    </location>
</feature>
<dbReference type="EC" id="2.7.8.35" evidence="2"/>
<dbReference type="AlphaFoldDB" id="A0A6J4KWJ3"/>
<feature type="compositionally biased region" description="Basic residues" evidence="1">
    <location>
        <begin position="159"/>
        <end position="172"/>
    </location>
</feature>
<dbReference type="GO" id="GO:0016740">
    <property type="term" value="F:transferase activity"/>
    <property type="evidence" value="ECO:0007669"/>
    <property type="project" value="UniProtKB-KW"/>
</dbReference>
<feature type="compositionally biased region" description="Basic residues" evidence="1">
    <location>
        <begin position="188"/>
        <end position="199"/>
    </location>
</feature>
<sequence>AGVPAGPVRRGRRHLPADAARAPLRPGVRRRGAAALARRARRPHPAAGGHGHVRRRVRGLLAGEHPAGALAGVPLLRRAGDRAGRRGDRPDRDRRRPLGDRRADQARGSGAGLRGHGPVRPGAADAHAAGGRCGVARTRGRAADDRAGPAHRERPELHRRARRPGGRRRRHRRAGLLRLLLLAGERLHHQRRRPGPHHLARPDRGRAGRRVPGLPAAQLQPGAHLHGRLGVDAHRSDARRGRDQPHRPGELRQPAPDGRAAGAAAPAAAVRGAGGALRRPAARRRAPHPGGPLAVRPGQGPPAPPAARDRAQPHPGRADHVLLDRAAGLRLRRRVAVGRPPAGAGRRRHGDGAGAGPVERAAAARGEHRCRRGRAAM</sequence>
<evidence type="ECO:0000313" key="2">
    <source>
        <dbReference type="EMBL" id="CAA9317405.1"/>
    </source>
</evidence>
<reference evidence="2" key="1">
    <citation type="submission" date="2020-02" db="EMBL/GenBank/DDBJ databases">
        <authorList>
            <person name="Meier V. D."/>
        </authorList>
    </citation>
    <scope>NUCLEOTIDE SEQUENCE</scope>
    <source>
        <strain evidence="2">AVDCRST_MAG07</strain>
    </source>
</reference>
<organism evidence="2">
    <name type="scientific">uncultured Frankineae bacterium</name>
    <dbReference type="NCBI Taxonomy" id="437475"/>
    <lineage>
        <taxon>Bacteria</taxon>
        <taxon>Bacillati</taxon>
        <taxon>Actinomycetota</taxon>
        <taxon>Actinomycetes</taxon>
        <taxon>Frankiales</taxon>
        <taxon>environmental samples</taxon>
    </lineage>
</organism>
<feature type="compositionally biased region" description="Basic and acidic residues" evidence="1">
    <location>
        <begin position="307"/>
        <end position="316"/>
    </location>
</feature>
<feature type="region of interest" description="Disordered" evidence="1">
    <location>
        <begin position="1"/>
        <end position="172"/>
    </location>
</feature>
<gene>
    <name evidence="2" type="ORF">AVDCRST_MAG07-1560</name>
</gene>
<feature type="compositionally biased region" description="Basic and acidic residues" evidence="1">
    <location>
        <begin position="229"/>
        <end position="250"/>
    </location>
</feature>
<feature type="compositionally biased region" description="Basic residues" evidence="1">
    <location>
        <begin position="27"/>
        <end position="44"/>
    </location>
</feature>
<feature type="compositionally biased region" description="Basic and acidic residues" evidence="1">
    <location>
        <begin position="141"/>
        <end position="158"/>
    </location>
</feature>
<protein>
    <submittedName>
        <fullName evidence="2">Decaprenyl-phosphate N-acetylglucosaminephosphotransferase</fullName>
        <ecNumber evidence="2">2.7.8.35</ecNumber>
    </submittedName>
</protein>
<evidence type="ECO:0000256" key="1">
    <source>
        <dbReference type="SAM" id="MobiDB-lite"/>
    </source>
</evidence>
<feature type="region of interest" description="Disordered" evidence="1">
    <location>
        <begin position="337"/>
        <end position="377"/>
    </location>
</feature>
<name>A0A6J4KWJ3_9ACTN</name>
<dbReference type="EMBL" id="CADCUB010000052">
    <property type="protein sequence ID" value="CAA9317405.1"/>
    <property type="molecule type" value="Genomic_DNA"/>
</dbReference>
<keyword evidence="2" id="KW-0808">Transferase</keyword>
<accession>A0A6J4KWJ3</accession>
<feature type="region of interest" description="Disordered" evidence="1">
    <location>
        <begin position="187"/>
        <end position="316"/>
    </location>
</feature>
<feature type="non-terminal residue" evidence="2">
    <location>
        <position position="377"/>
    </location>
</feature>
<feature type="non-terminal residue" evidence="2">
    <location>
        <position position="1"/>
    </location>
</feature>
<feature type="compositionally biased region" description="Basic residues" evidence="1">
    <location>
        <begin position="368"/>
        <end position="377"/>
    </location>
</feature>
<proteinExistence type="predicted"/>
<feature type="compositionally biased region" description="Low complexity" evidence="1">
    <location>
        <begin position="17"/>
        <end position="26"/>
    </location>
</feature>